<name>A0A378NV30_9FIRM</name>
<organism evidence="2 3">
    <name type="scientific">Megamonas hypermegale</name>
    <dbReference type="NCBI Taxonomy" id="158847"/>
    <lineage>
        <taxon>Bacteria</taxon>
        <taxon>Bacillati</taxon>
        <taxon>Bacillota</taxon>
        <taxon>Negativicutes</taxon>
        <taxon>Selenomonadales</taxon>
        <taxon>Selenomonadaceae</taxon>
        <taxon>Megamonas</taxon>
    </lineage>
</organism>
<dbReference type="AlphaFoldDB" id="A0A378NV30"/>
<sequence>MFKYLSNCLKLLKQYYSTPKGHHDILDYSRAFFLFIFLSIIFSLILIYIFY</sequence>
<keyword evidence="1" id="KW-0812">Transmembrane</keyword>
<protein>
    <submittedName>
        <fullName evidence="2">Uncharacterized protein</fullName>
    </submittedName>
</protein>
<dbReference type="EMBL" id="UGPP01000001">
    <property type="protein sequence ID" value="STY71726.1"/>
    <property type="molecule type" value="Genomic_DNA"/>
</dbReference>
<keyword evidence="1" id="KW-0472">Membrane</keyword>
<dbReference type="Proteomes" id="UP000255234">
    <property type="component" value="Unassembled WGS sequence"/>
</dbReference>
<reference evidence="2 3" key="1">
    <citation type="submission" date="2018-06" db="EMBL/GenBank/DDBJ databases">
        <authorList>
            <consortium name="Pathogen Informatics"/>
            <person name="Doyle S."/>
        </authorList>
    </citation>
    <scope>NUCLEOTIDE SEQUENCE [LARGE SCALE GENOMIC DNA]</scope>
    <source>
        <strain evidence="2 3">NCTC10571</strain>
    </source>
</reference>
<evidence type="ECO:0000256" key="1">
    <source>
        <dbReference type="SAM" id="Phobius"/>
    </source>
</evidence>
<feature type="transmembrane region" description="Helical" evidence="1">
    <location>
        <begin position="31"/>
        <end position="50"/>
    </location>
</feature>
<keyword evidence="1" id="KW-1133">Transmembrane helix</keyword>
<evidence type="ECO:0000313" key="3">
    <source>
        <dbReference type="Proteomes" id="UP000255234"/>
    </source>
</evidence>
<proteinExistence type="predicted"/>
<evidence type="ECO:0000313" key="2">
    <source>
        <dbReference type="EMBL" id="STY71726.1"/>
    </source>
</evidence>
<accession>A0A378NV30</accession>
<gene>
    <name evidence="2" type="ORF">NCTC10571_01889</name>
</gene>